<evidence type="ECO:0000256" key="11">
    <source>
        <dbReference type="SAM" id="Phobius"/>
    </source>
</evidence>
<organism evidence="14 15">
    <name type="scientific">Deinococcus ruber</name>
    <dbReference type="NCBI Taxonomy" id="1848197"/>
    <lineage>
        <taxon>Bacteria</taxon>
        <taxon>Thermotogati</taxon>
        <taxon>Deinococcota</taxon>
        <taxon>Deinococci</taxon>
        <taxon>Deinococcales</taxon>
        <taxon>Deinococcaceae</taxon>
        <taxon>Deinococcus</taxon>
    </lineage>
</organism>
<dbReference type="InterPro" id="IPR003661">
    <property type="entry name" value="HisK_dim/P_dom"/>
</dbReference>
<comment type="catalytic activity">
    <reaction evidence="1">
        <text>ATP + protein L-histidine = ADP + protein N-phospho-L-histidine.</text>
        <dbReference type="EC" id="2.7.13.3"/>
    </reaction>
</comment>
<keyword evidence="5" id="KW-0808">Transferase</keyword>
<evidence type="ECO:0000256" key="1">
    <source>
        <dbReference type="ARBA" id="ARBA00000085"/>
    </source>
</evidence>
<dbReference type="PROSITE" id="PS50109">
    <property type="entry name" value="HIS_KIN"/>
    <property type="match status" value="1"/>
</dbReference>
<proteinExistence type="predicted"/>
<feature type="domain" description="Histidine kinase" evidence="12">
    <location>
        <begin position="242"/>
        <end position="453"/>
    </location>
</feature>
<accession>A0A918BYF0</accession>
<feature type="domain" description="HAMP" evidence="13">
    <location>
        <begin position="174"/>
        <end position="227"/>
    </location>
</feature>
<evidence type="ECO:0000259" key="13">
    <source>
        <dbReference type="PROSITE" id="PS50885"/>
    </source>
</evidence>
<evidence type="ECO:0000256" key="6">
    <source>
        <dbReference type="ARBA" id="ARBA00022692"/>
    </source>
</evidence>
<evidence type="ECO:0000256" key="5">
    <source>
        <dbReference type="ARBA" id="ARBA00022679"/>
    </source>
</evidence>
<dbReference type="PRINTS" id="PR00344">
    <property type="entry name" value="BCTRLSENSOR"/>
</dbReference>
<comment type="subcellular location">
    <subcellularLocation>
        <location evidence="2">Membrane</location>
    </subcellularLocation>
</comment>
<dbReference type="InterPro" id="IPR003594">
    <property type="entry name" value="HATPase_dom"/>
</dbReference>
<dbReference type="AlphaFoldDB" id="A0A918BYF0"/>
<feature type="transmembrane region" description="Helical" evidence="11">
    <location>
        <begin position="154"/>
        <end position="173"/>
    </location>
</feature>
<evidence type="ECO:0000256" key="8">
    <source>
        <dbReference type="ARBA" id="ARBA00022989"/>
    </source>
</evidence>
<keyword evidence="4" id="KW-0597">Phosphoprotein</keyword>
<evidence type="ECO:0000256" key="2">
    <source>
        <dbReference type="ARBA" id="ARBA00004370"/>
    </source>
</evidence>
<dbReference type="SMART" id="SM00304">
    <property type="entry name" value="HAMP"/>
    <property type="match status" value="1"/>
</dbReference>
<dbReference type="Pfam" id="PF02518">
    <property type="entry name" value="HATPase_c"/>
    <property type="match status" value="1"/>
</dbReference>
<keyword evidence="15" id="KW-1185">Reference proteome</keyword>
<dbReference type="Proteomes" id="UP000603865">
    <property type="component" value="Unassembled WGS sequence"/>
</dbReference>
<keyword evidence="7" id="KW-0418">Kinase</keyword>
<keyword evidence="9" id="KW-0902">Two-component regulatory system</keyword>
<dbReference type="InterPro" id="IPR036890">
    <property type="entry name" value="HATPase_C_sf"/>
</dbReference>
<dbReference type="PROSITE" id="PS50885">
    <property type="entry name" value="HAMP"/>
    <property type="match status" value="1"/>
</dbReference>
<dbReference type="GO" id="GO:0005886">
    <property type="term" value="C:plasma membrane"/>
    <property type="evidence" value="ECO:0007669"/>
    <property type="project" value="TreeGrafter"/>
</dbReference>
<dbReference type="InterPro" id="IPR005467">
    <property type="entry name" value="His_kinase_dom"/>
</dbReference>
<dbReference type="GO" id="GO:0000155">
    <property type="term" value="F:phosphorelay sensor kinase activity"/>
    <property type="evidence" value="ECO:0007669"/>
    <property type="project" value="InterPro"/>
</dbReference>
<dbReference type="CDD" id="cd00075">
    <property type="entry name" value="HATPase"/>
    <property type="match status" value="1"/>
</dbReference>
<dbReference type="SUPFAM" id="SSF47384">
    <property type="entry name" value="Homodimeric domain of signal transducing histidine kinase"/>
    <property type="match status" value="1"/>
</dbReference>
<evidence type="ECO:0000256" key="7">
    <source>
        <dbReference type="ARBA" id="ARBA00022777"/>
    </source>
</evidence>
<dbReference type="PANTHER" id="PTHR45436">
    <property type="entry name" value="SENSOR HISTIDINE KINASE YKOH"/>
    <property type="match status" value="1"/>
</dbReference>
<dbReference type="InterPro" id="IPR003660">
    <property type="entry name" value="HAMP_dom"/>
</dbReference>
<dbReference type="InterPro" id="IPR004358">
    <property type="entry name" value="Sig_transdc_His_kin-like_C"/>
</dbReference>
<comment type="caution">
    <text evidence="14">The sequence shown here is derived from an EMBL/GenBank/DDBJ whole genome shotgun (WGS) entry which is preliminary data.</text>
</comment>
<sequence>MRPLSLRARLTALVLGLLLTALLLIGVTLRVRVGQFVAAQADSSTYGQLSLIVQSGQNSGSTGDTYTYQVYQSLIQAAQAAQTWGVLVAGRTAYPTDNSSRTLPPTAVLDAARRSGRAEWQDVRLLSDGRGNLLGLAVERASGAELTLSVIRNYALIALGALLLAGAAVLWLLRLGLRPLRSMALQAARVGAADLSERMPVKPPQDELHLLAVSLNRMLARLEDTFSRLRDEEARTRAFAADASHELRTPLSAIQGSLEVLERVSDDPAAHETRARLMANLRRESRRAGRLVDDLLTLTRLDAGEALHTAPLDVRALLAGVLDSARDLAPHLLFVLDAPPALMLVANRERLEGAVWNLLRNAAAHTPSGGTVTLRAVPDGSVLNLSVLNPAQLPPEFLPRMFDRFARGPGAVAGGSGLGLAIVRAVAQAHGGEVFAVQHTELLEVGLRLPLKIAG</sequence>
<keyword evidence="8 11" id="KW-1133">Transmembrane helix</keyword>
<dbReference type="SMART" id="SM00387">
    <property type="entry name" value="HATPase_c"/>
    <property type="match status" value="1"/>
</dbReference>
<evidence type="ECO:0000256" key="10">
    <source>
        <dbReference type="ARBA" id="ARBA00023136"/>
    </source>
</evidence>
<evidence type="ECO:0000256" key="9">
    <source>
        <dbReference type="ARBA" id="ARBA00023012"/>
    </source>
</evidence>
<dbReference type="Gene3D" id="6.10.340.10">
    <property type="match status" value="1"/>
</dbReference>
<dbReference type="RefSeq" id="WP_189088021.1">
    <property type="nucleotide sequence ID" value="NZ_BMQL01000002.1"/>
</dbReference>
<dbReference type="SUPFAM" id="SSF55874">
    <property type="entry name" value="ATPase domain of HSP90 chaperone/DNA topoisomerase II/histidine kinase"/>
    <property type="match status" value="1"/>
</dbReference>
<evidence type="ECO:0000313" key="14">
    <source>
        <dbReference type="EMBL" id="GGQ96484.1"/>
    </source>
</evidence>
<protein>
    <recommendedName>
        <fullName evidence="3">histidine kinase</fullName>
        <ecNumber evidence="3">2.7.13.3</ecNumber>
    </recommendedName>
</protein>
<evidence type="ECO:0000256" key="4">
    <source>
        <dbReference type="ARBA" id="ARBA00022553"/>
    </source>
</evidence>
<gene>
    <name evidence="14" type="ORF">GCM10008957_05920</name>
</gene>
<keyword evidence="6 11" id="KW-0812">Transmembrane</keyword>
<dbReference type="SMART" id="SM00388">
    <property type="entry name" value="HisKA"/>
    <property type="match status" value="1"/>
</dbReference>
<dbReference type="Pfam" id="PF00512">
    <property type="entry name" value="HisKA"/>
    <property type="match status" value="1"/>
</dbReference>
<dbReference type="InterPro" id="IPR050428">
    <property type="entry name" value="TCS_sensor_his_kinase"/>
</dbReference>
<reference evidence="14" key="2">
    <citation type="submission" date="2020-09" db="EMBL/GenBank/DDBJ databases">
        <authorList>
            <person name="Sun Q."/>
            <person name="Ohkuma M."/>
        </authorList>
    </citation>
    <scope>NUCLEOTIDE SEQUENCE</scope>
    <source>
        <strain evidence="14">JCM 31311</strain>
    </source>
</reference>
<evidence type="ECO:0000256" key="3">
    <source>
        <dbReference type="ARBA" id="ARBA00012438"/>
    </source>
</evidence>
<dbReference type="Gene3D" id="1.10.287.130">
    <property type="match status" value="1"/>
</dbReference>
<dbReference type="FunFam" id="1.10.287.130:FF:000001">
    <property type="entry name" value="Two-component sensor histidine kinase"/>
    <property type="match status" value="1"/>
</dbReference>
<dbReference type="EC" id="2.7.13.3" evidence="3"/>
<dbReference type="Gene3D" id="3.30.565.10">
    <property type="entry name" value="Histidine kinase-like ATPase, C-terminal domain"/>
    <property type="match status" value="1"/>
</dbReference>
<evidence type="ECO:0000259" key="12">
    <source>
        <dbReference type="PROSITE" id="PS50109"/>
    </source>
</evidence>
<dbReference type="CDD" id="cd06225">
    <property type="entry name" value="HAMP"/>
    <property type="match status" value="1"/>
</dbReference>
<dbReference type="Pfam" id="PF00672">
    <property type="entry name" value="HAMP"/>
    <property type="match status" value="1"/>
</dbReference>
<name>A0A918BYF0_9DEIO</name>
<dbReference type="InterPro" id="IPR036097">
    <property type="entry name" value="HisK_dim/P_sf"/>
</dbReference>
<reference evidence="14" key="1">
    <citation type="journal article" date="2014" name="Int. J. Syst. Evol. Microbiol.">
        <title>Complete genome sequence of Corynebacterium casei LMG S-19264T (=DSM 44701T), isolated from a smear-ripened cheese.</title>
        <authorList>
            <consortium name="US DOE Joint Genome Institute (JGI-PGF)"/>
            <person name="Walter F."/>
            <person name="Albersmeier A."/>
            <person name="Kalinowski J."/>
            <person name="Ruckert C."/>
        </authorList>
    </citation>
    <scope>NUCLEOTIDE SEQUENCE</scope>
    <source>
        <strain evidence="14">JCM 31311</strain>
    </source>
</reference>
<dbReference type="SUPFAM" id="SSF158472">
    <property type="entry name" value="HAMP domain-like"/>
    <property type="match status" value="1"/>
</dbReference>
<evidence type="ECO:0000313" key="15">
    <source>
        <dbReference type="Proteomes" id="UP000603865"/>
    </source>
</evidence>
<dbReference type="CDD" id="cd00082">
    <property type="entry name" value="HisKA"/>
    <property type="match status" value="1"/>
</dbReference>
<dbReference type="EMBL" id="BMQL01000002">
    <property type="protein sequence ID" value="GGQ96484.1"/>
    <property type="molecule type" value="Genomic_DNA"/>
</dbReference>
<dbReference type="PANTHER" id="PTHR45436:SF5">
    <property type="entry name" value="SENSOR HISTIDINE KINASE TRCS"/>
    <property type="match status" value="1"/>
</dbReference>
<keyword evidence="10 11" id="KW-0472">Membrane</keyword>